<feature type="compositionally biased region" description="Low complexity" evidence="6">
    <location>
        <begin position="9"/>
        <end position="21"/>
    </location>
</feature>
<dbReference type="InterPro" id="IPR008457">
    <property type="entry name" value="Cu-R_CopD_dom"/>
</dbReference>
<feature type="region of interest" description="Disordered" evidence="6">
    <location>
        <begin position="1"/>
        <end position="26"/>
    </location>
</feature>
<dbReference type="GO" id="GO:0005886">
    <property type="term" value="C:plasma membrane"/>
    <property type="evidence" value="ECO:0007669"/>
    <property type="project" value="UniProtKB-SubCell"/>
</dbReference>
<dbReference type="Pfam" id="PF09678">
    <property type="entry name" value="Caa3_CtaG"/>
    <property type="match status" value="1"/>
</dbReference>
<dbReference type="HOGENOM" id="CLU_016803_0_0_11"/>
<evidence type="ECO:0000256" key="2">
    <source>
        <dbReference type="ARBA" id="ARBA00022475"/>
    </source>
</evidence>
<evidence type="ECO:0000256" key="1">
    <source>
        <dbReference type="ARBA" id="ARBA00004651"/>
    </source>
</evidence>
<evidence type="ECO:0000259" key="8">
    <source>
        <dbReference type="Pfam" id="PF05425"/>
    </source>
</evidence>
<dbReference type="EMBL" id="CP001737">
    <property type="protein sequence ID" value="ACV78199.1"/>
    <property type="molecule type" value="Genomic_DNA"/>
</dbReference>
<feature type="transmembrane region" description="Helical" evidence="7">
    <location>
        <begin position="223"/>
        <end position="243"/>
    </location>
</feature>
<feature type="transmembrane region" description="Helical" evidence="7">
    <location>
        <begin position="458"/>
        <end position="482"/>
    </location>
</feature>
<keyword evidence="3 7" id="KW-0812">Transmembrane</keyword>
<gene>
    <name evidence="9" type="ordered locus">Namu_1809</name>
</gene>
<feature type="transmembrane region" description="Helical" evidence="7">
    <location>
        <begin position="255"/>
        <end position="279"/>
    </location>
</feature>
<dbReference type="Pfam" id="PF05425">
    <property type="entry name" value="CopD"/>
    <property type="match status" value="1"/>
</dbReference>
<proteinExistence type="predicted"/>
<dbReference type="InterPro" id="IPR019108">
    <property type="entry name" value="Caa3_assmbl_CtaG-rel"/>
</dbReference>
<feature type="transmembrane region" description="Helical" evidence="7">
    <location>
        <begin position="571"/>
        <end position="592"/>
    </location>
</feature>
<dbReference type="AlphaFoldDB" id="C8XGL6"/>
<evidence type="ECO:0000256" key="4">
    <source>
        <dbReference type="ARBA" id="ARBA00022989"/>
    </source>
</evidence>
<organism evidence="9 10">
    <name type="scientific">Nakamurella multipartita (strain ATCC 700099 / DSM 44233 / CIP 104796 / JCM 9543 / NBRC 105858 / Y-104)</name>
    <name type="common">Microsphaera multipartita</name>
    <dbReference type="NCBI Taxonomy" id="479431"/>
    <lineage>
        <taxon>Bacteria</taxon>
        <taxon>Bacillati</taxon>
        <taxon>Actinomycetota</taxon>
        <taxon>Actinomycetes</taxon>
        <taxon>Nakamurellales</taxon>
        <taxon>Nakamurellaceae</taxon>
        <taxon>Nakamurella</taxon>
    </lineage>
</organism>
<keyword evidence="2" id="KW-1003">Cell membrane</keyword>
<dbReference type="InterPro" id="IPR032694">
    <property type="entry name" value="CopC/D"/>
</dbReference>
<dbReference type="GO" id="GO:0006825">
    <property type="term" value="P:copper ion transport"/>
    <property type="evidence" value="ECO:0007669"/>
    <property type="project" value="InterPro"/>
</dbReference>
<accession>C8XGL6</accession>
<feature type="transmembrane region" description="Helical" evidence="7">
    <location>
        <begin position="291"/>
        <end position="312"/>
    </location>
</feature>
<feature type="transmembrane region" description="Helical" evidence="7">
    <location>
        <begin position="184"/>
        <end position="203"/>
    </location>
</feature>
<feature type="transmembrane region" description="Helical" evidence="7">
    <location>
        <begin position="537"/>
        <end position="559"/>
    </location>
</feature>
<evidence type="ECO:0000256" key="5">
    <source>
        <dbReference type="ARBA" id="ARBA00023136"/>
    </source>
</evidence>
<keyword evidence="4 7" id="KW-1133">Transmembrane helix</keyword>
<dbReference type="PANTHER" id="PTHR34820">
    <property type="entry name" value="INNER MEMBRANE PROTEIN YEBZ"/>
    <property type="match status" value="1"/>
</dbReference>
<name>C8XGL6_NAKMY</name>
<evidence type="ECO:0000256" key="3">
    <source>
        <dbReference type="ARBA" id="ARBA00022692"/>
    </source>
</evidence>
<dbReference type="eggNOG" id="COG3336">
    <property type="taxonomic scope" value="Bacteria"/>
</dbReference>
<comment type="subcellular location">
    <subcellularLocation>
        <location evidence="1">Cell membrane</location>
        <topology evidence="1">Multi-pass membrane protein</topology>
    </subcellularLocation>
</comment>
<reference evidence="9 10" key="2">
    <citation type="journal article" date="2010" name="Stand. Genomic Sci.">
        <title>Complete genome sequence of Nakamurella multipartita type strain (Y-104).</title>
        <authorList>
            <person name="Tice H."/>
            <person name="Mayilraj S."/>
            <person name="Sims D."/>
            <person name="Lapidus A."/>
            <person name="Nolan M."/>
            <person name="Lucas S."/>
            <person name="Glavina Del Rio T."/>
            <person name="Copeland A."/>
            <person name="Cheng J.F."/>
            <person name="Meincke L."/>
            <person name="Bruce D."/>
            <person name="Goodwin L."/>
            <person name="Pitluck S."/>
            <person name="Ivanova N."/>
            <person name="Mavromatis K."/>
            <person name="Ovchinnikova G."/>
            <person name="Pati A."/>
            <person name="Chen A."/>
            <person name="Palaniappan K."/>
            <person name="Land M."/>
            <person name="Hauser L."/>
            <person name="Chang Y.J."/>
            <person name="Jeffries C.D."/>
            <person name="Detter J.C."/>
            <person name="Brettin T."/>
            <person name="Rohde M."/>
            <person name="Goker M."/>
            <person name="Bristow J."/>
            <person name="Eisen J.A."/>
            <person name="Markowitz V."/>
            <person name="Hugenholtz P."/>
            <person name="Kyrpides N.C."/>
            <person name="Klenk H.P."/>
            <person name="Chen F."/>
        </authorList>
    </citation>
    <scope>NUCLEOTIDE SEQUENCE [LARGE SCALE GENOMIC DNA]</scope>
    <source>
        <strain evidence="10">ATCC 700099 / DSM 44233 / CIP 104796 / JCM 9543 / NBRC 105858 / Y-104</strain>
    </source>
</reference>
<reference evidence="10" key="1">
    <citation type="submission" date="2009-09" db="EMBL/GenBank/DDBJ databases">
        <title>The complete genome of Nakamurella multipartita DSM 44233.</title>
        <authorList>
            <consortium name="US DOE Joint Genome Institute (JGI-PGF)"/>
            <person name="Lucas S."/>
            <person name="Copeland A."/>
            <person name="Lapidus A."/>
            <person name="Glavina del Rio T."/>
            <person name="Dalin E."/>
            <person name="Tice H."/>
            <person name="Bruce D."/>
            <person name="Goodwin L."/>
            <person name="Pitluck S."/>
            <person name="Kyrpides N."/>
            <person name="Mavromatis K."/>
            <person name="Ivanova N."/>
            <person name="Ovchinnikova G."/>
            <person name="Sims D."/>
            <person name="Meincke L."/>
            <person name="Brettin T."/>
            <person name="Detter J.C."/>
            <person name="Han C."/>
            <person name="Larimer F."/>
            <person name="Land M."/>
            <person name="Hauser L."/>
            <person name="Markowitz V."/>
            <person name="Cheng J.-F."/>
            <person name="Hugenholtz P."/>
            <person name="Woyke T."/>
            <person name="Wu D."/>
            <person name="Klenk H.-P."/>
            <person name="Eisen J.A."/>
        </authorList>
    </citation>
    <scope>NUCLEOTIDE SEQUENCE [LARGE SCALE GENOMIC DNA]</scope>
    <source>
        <strain evidence="10">ATCC 700099 / DSM 44233 / CIP 104796 / JCM 9543 / NBRC 105858 / Y-104</strain>
    </source>
</reference>
<dbReference type="KEGG" id="nml:Namu_1809"/>
<evidence type="ECO:0000313" key="10">
    <source>
        <dbReference type="Proteomes" id="UP000002218"/>
    </source>
</evidence>
<evidence type="ECO:0000256" key="7">
    <source>
        <dbReference type="SAM" id="Phobius"/>
    </source>
</evidence>
<feature type="transmembrane region" description="Helical" evidence="7">
    <location>
        <begin position="332"/>
        <end position="351"/>
    </location>
</feature>
<feature type="transmembrane region" description="Helical" evidence="7">
    <location>
        <begin position="623"/>
        <end position="645"/>
    </location>
</feature>
<dbReference type="STRING" id="479431.Namu_1809"/>
<evidence type="ECO:0000313" key="9">
    <source>
        <dbReference type="EMBL" id="ACV78199.1"/>
    </source>
</evidence>
<feature type="transmembrane region" description="Helical" evidence="7">
    <location>
        <begin position="118"/>
        <end position="137"/>
    </location>
</feature>
<feature type="transmembrane region" description="Helical" evidence="7">
    <location>
        <begin position="73"/>
        <end position="98"/>
    </location>
</feature>
<dbReference type="PANTHER" id="PTHR34820:SF4">
    <property type="entry name" value="INNER MEMBRANE PROTEIN YEBZ"/>
    <property type="match status" value="1"/>
</dbReference>
<feature type="domain" description="Copper resistance protein D" evidence="8">
    <location>
        <begin position="254"/>
        <end position="350"/>
    </location>
</feature>
<dbReference type="Proteomes" id="UP000002218">
    <property type="component" value="Chromosome"/>
</dbReference>
<feature type="transmembrane region" description="Helical" evidence="7">
    <location>
        <begin position="503"/>
        <end position="525"/>
    </location>
</feature>
<keyword evidence="5 7" id="KW-0472">Membrane</keyword>
<feature type="transmembrane region" description="Helical" evidence="7">
    <location>
        <begin position="391"/>
        <end position="411"/>
    </location>
</feature>
<keyword evidence="10" id="KW-1185">Reference proteome</keyword>
<sequence length="686" mass="72767">MPISKTPIPNATPTADPTVTDPGRDRSDPWSVTAVVLAAAAIALCVAAGLAAIAPPRVQVAGLPTAGEFTDLALPAVKAIVDFAAAVTVGWLLAAAWLAPAQRNGFLDVGGYRAIKAASLSATVWAVGSFALIPLILSDTLGRPVNQSLSADWVISGISALNSVRAALIAGIAALLIAILARAVLHPGWAAVLLVLALVALVPQADSGHSASSGDHDVAVDSMIYHLVGISLWVGGLVAFLGLARQRVAHLDVVARRYSSIALVAFIAVAASGFGNAWLRITYLSDLWTTPYGRLVLLKAGLLTVLGIIGYLHRRHTLPAVARGERRPLIRLAVVEVLIMAATIGVASALARTATPPPSGAAPSDLELALGFSLDGPPTPLSLALGWRFDWLLGTASVVAAVLYLIGVRRLRRNGVYWPPGRTAAWLVGCAMLLIATSSGLARYGIAEFSMHMIEHMVLGMVAPILLVLGGPVTLTLRALPAAGRDQVPGLREGIVSAMHSRFVRFVTHPIVVFVLFVVSFYLLYFTPLFEIMITSHVGHVLMSVHFLVVGYLYYWVIIGVDPAPRQLSPFVKLAMLLGALPFHAFFGLALMNSHTAMAADYYTGLGLPWVTDLVAEQRLGGAIAWGATEIPIIIVMIALLSQWARSDEKEARRSDRKGDRGADEELDAYNRMLAQLAERDTPGRS</sequence>
<feature type="transmembrane region" description="Helical" evidence="7">
    <location>
        <begin position="157"/>
        <end position="177"/>
    </location>
</feature>
<dbReference type="InParanoid" id="C8XGL6"/>
<feature type="transmembrane region" description="Helical" evidence="7">
    <location>
        <begin position="32"/>
        <end position="53"/>
    </location>
</feature>
<dbReference type="eggNOG" id="COG1276">
    <property type="taxonomic scope" value="Bacteria"/>
</dbReference>
<evidence type="ECO:0000256" key="6">
    <source>
        <dbReference type="SAM" id="MobiDB-lite"/>
    </source>
</evidence>
<protein>
    <submittedName>
        <fullName evidence="9">Copper resistance D domain protein</fullName>
    </submittedName>
</protein>
<feature type="transmembrane region" description="Helical" evidence="7">
    <location>
        <begin position="423"/>
        <end position="446"/>
    </location>
</feature>